<evidence type="ECO:0000313" key="1">
    <source>
        <dbReference type="EMBL" id="CAD8111229.1"/>
    </source>
</evidence>
<dbReference type="OrthoDB" id="286826at2759"/>
<dbReference type="EMBL" id="CAJJDN010000097">
    <property type="protein sequence ID" value="CAD8111229.1"/>
    <property type="molecule type" value="Genomic_DNA"/>
</dbReference>
<organism evidence="1 2">
    <name type="scientific">Paramecium sonneborni</name>
    <dbReference type="NCBI Taxonomy" id="65129"/>
    <lineage>
        <taxon>Eukaryota</taxon>
        <taxon>Sar</taxon>
        <taxon>Alveolata</taxon>
        <taxon>Ciliophora</taxon>
        <taxon>Intramacronucleata</taxon>
        <taxon>Oligohymenophorea</taxon>
        <taxon>Peniculida</taxon>
        <taxon>Parameciidae</taxon>
        <taxon>Paramecium</taxon>
    </lineage>
</organism>
<gene>
    <name evidence="1" type="ORF">PSON_ATCC_30995.1.T0970189</name>
</gene>
<protein>
    <submittedName>
        <fullName evidence="1">Uncharacterized protein</fullName>
    </submittedName>
</protein>
<dbReference type="AlphaFoldDB" id="A0A8S1Q6U3"/>
<reference evidence="1" key="1">
    <citation type="submission" date="2021-01" db="EMBL/GenBank/DDBJ databases">
        <authorList>
            <consortium name="Genoscope - CEA"/>
            <person name="William W."/>
        </authorList>
    </citation>
    <scope>NUCLEOTIDE SEQUENCE</scope>
</reference>
<dbReference type="Proteomes" id="UP000692954">
    <property type="component" value="Unassembled WGS sequence"/>
</dbReference>
<accession>A0A8S1Q6U3</accession>
<comment type="caution">
    <text evidence="1">The sequence shown here is derived from an EMBL/GenBank/DDBJ whole genome shotgun (WGS) entry which is preliminary data.</text>
</comment>
<keyword evidence="2" id="KW-1185">Reference proteome</keyword>
<evidence type="ECO:0000313" key="2">
    <source>
        <dbReference type="Proteomes" id="UP000692954"/>
    </source>
</evidence>
<name>A0A8S1Q6U3_9CILI</name>
<proteinExistence type="predicted"/>
<sequence length="376" mass="44392">MLTLEQQGSKIQCPKYEHDKKPIIQICMNPKCKDNSLICLRCKSQHEQHPNYIFTLLQIQDFLQKNIQINKAINNPLTQEILDHFLKYKQELISRINNIEKQLQDSIALLNENNSIKDIYNSCINLKTQLNYETFKKIIEKLHDNCTYDQNLQKIQSNELIQKYNSAKPQIILAINSLQKLVQCIQQTFEIKKESQSNKQSQNKLIQTVKRYEQISKDTDGTLTIKPLRNNKILICNFLVEQTCELLGFYQPFLYKNKDIDYQQQQLKCHYKIHLGYDLTIKAYEFQTIINHTTIEKLAPYCYFIKLPEQFRLISGQVFTISLTILDSQSFSVSFQKLAEGNQFLKFQFPKINQYILPKEIKEIDDYGYFPGFQLI</sequence>